<keyword evidence="10 15" id="KW-0418">Kinase</keyword>
<keyword evidence="11 15" id="KW-0067">ATP-binding</keyword>
<dbReference type="GO" id="GO:0046872">
    <property type="term" value="F:metal ion binding"/>
    <property type="evidence" value="ECO:0007669"/>
    <property type="project" value="UniProtKB-KW"/>
</dbReference>
<dbReference type="GO" id="GO:0061621">
    <property type="term" value="P:canonical glycolysis"/>
    <property type="evidence" value="ECO:0007669"/>
    <property type="project" value="TreeGrafter"/>
</dbReference>
<organism evidence="17 18">
    <name type="scientific">Fervidobacterium nodosum (strain ATCC 35602 / DSM 5306 / Rt17-B1)</name>
    <dbReference type="NCBI Taxonomy" id="381764"/>
    <lineage>
        <taxon>Bacteria</taxon>
        <taxon>Thermotogati</taxon>
        <taxon>Thermotogota</taxon>
        <taxon>Thermotogae</taxon>
        <taxon>Thermotogales</taxon>
        <taxon>Fervidobacteriaceae</taxon>
        <taxon>Fervidobacterium</taxon>
    </lineage>
</organism>
<dbReference type="FunFam" id="3.40.50.460:FF:000002">
    <property type="entry name" value="ATP-dependent 6-phosphofructokinase"/>
    <property type="match status" value="1"/>
</dbReference>
<evidence type="ECO:0000256" key="12">
    <source>
        <dbReference type="ARBA" id="ARBA00022842"/>
    </source>
</evidence>
<feature type="binding site" description="in other chain" evidence="15">
    <location>
        <position position="239"/>
    </location>
    <ligand>
        <name>substrate</name>
        <note>ligand shared between dimeric partners</note>
    </ligand>
</feature>
<evidence type="ECO:0000313" key="18">
    <source>
        <dbReference type="Proteomes" id="UP000002415"/>
    </source>
</evidence>
<dbReference type="GO" id="GO:0042802">
    <property type="term" value="F:identical protein binding"/>
    <property type="evidence" value="ECO:0007669"/>
    <property type="project" value="TreeGrafter"/>
</dbReference>
<feature type="binding site" evidence="15">
    <location>
        <begin position="118"/>
        <end position="121"/>
    </location>
    <ligand>
        <name>ATP</name>
        <dbReference type="ChEBI" id="CHEBI:30616"/>
    </ligand>
</feature>
<proteinExistence type="inferred from homology"/>
<dbReference type="NCBIfam" id="TIGR02482">
    <property type="entry name" value="PFKA_ATP"/>
    <property type="match status" value="1"/>
</dbReference>
<feature type="binding site" evidence="15">
    <location>
        <position position="179"/>
    </location>
    <ligand>
        <name>substrate</name>
        <note>ligand shared between dimeric partners</note>
    </ligand>
</feature>
<comment type="activity regulation">
    <text evidence="15">Allosterically activated by ADP and other diphosphonucleosides, and allosterically inhibited by phosphoenolpyruvate.</text>
</comment>
<dbReference type="SUPFAM" id="SSF53784">
    <property type="entry name" value="Phosphofructokinase"/>
    <property type="match status" value="1"/>
</dbReference>
<evidence type="ECO:0000256" key="11">
    <source>
        <dbReference type="ARBA" id="ARBA00022840"/>
    </source>
</evidence>
<feature type="domain" description="Phosphofructokinase" evidence="16">
    <location>
        <begin position="19"/>
        <end position="292"/>
    </location>
</feature>
<dbReference type="InterPro" id="IPR035966">
    <property type="entry name" value="PKF_sf"/>
</dbReference>
<comment type="pathway">
    <text evidence="3 15">Carbohydrate degradation; glycolysis; D-glyceraldehyde 3-phosphate and glycerone phosphate from D-glucose: step 3/4.</text>
</comment>
<dbReference type="EC" id="2.7.1.11" evidence="15"/>
<dbReference type="NCBIfam" id="NF002872">
    <property type="entry name" value="PRK03202.1"/>
    <property type="match status" value="1"/>
</dbReference>
<dbReference type="eggNOG" id="COG0205">
    <property type="taxonomic scope" value="Bacteria"/>
</dbReference>
<keyword evidence="18" id="KW-1185">Reference proteome</keyword>
<dbReference type="PROSITE" id="PS00433">
    <property type="entry name" value="PHOSPHOFRUCTOKINASE"/>
    <property type="match status" value="1"/>
</dbReference>
<comment type="catalytic activity">
    <reaction evidence="14 15">
        <text>beta-D-fructose 6-phosphate + ATP = beta-D-fructose 1,6-bisphosphate + ADP + H(+)</text>
        <dbReference type="Rhea" id="RHEA:16109"/>
        <dbReference type="ChEBI" id="CHEBI:15378"/>
        <dbReference type="ChEBI" id="CHEBI:30616"/>
        <dbReference type="ChEBI" id="CHEBI:32966"/>
        <dbReference type="ChEBI" id="CHEBI:57634"/>
        <dbReference type="ChEBI" id="CHEBI:456216"/>
        <dbReference type="EC" id="2.7.1.11"/>
    </reaction>
</comment>
<dbReference type="PANTHER" id="PTHR13697:SF4">
    <property type="entry name" value="ATP-DEPENDENT 6-PHOSPHOFRUCTOKINASE"/>
    <property type="match status" value="1"/>
</dbReference>
<dbReference type="InterPro" id="IPR000023">
    <property type="entry name" value="Phosphofructokinase_dom"/>
</dbReference>
<dbReference type="InterPro" id="IPR012003">
    <property type="entry name" value="ATP_PFK_prok-type"/>
</dbReference>
<evidence type="ECO:0000256" key="10">
    <source>
        <dbReference type="ARBA" id="ARBA00022777"/>
    </source>
</evidence>
<name>A7HNL3_FERNB</name>
<dbReference type="PRINTS" id="PR00476">
    <property type="entry name" value="PHFRCTKINASE"/>
</dbReference>
<comment type="function">
    <text evidence="15">Catalyzes the phosphorylation of D-fructose 6-phosphate to fructose 1,6-bisphosphate by ATP, the first committing step of glycolysis.</text>
</comment>
<feature type="binding site" description="in other chain" evidence="15">
    <location>
        <begin position="142"/>
        <end position="144"/>
    </location>
    <ligand>
        <name>substrate</name>
        <note>ligand shared between dimeric partners</note>
    </ligand>
</feature>
<evidence type="ECO:0000256" key="8">
    <source>
        <dbReference type="ARBA" id="ARBA00022723"/>
    </source>
</evidence>
<feature type="binding site" evidence="15">
    <location>
        <begin position="37"/>
        <end position="41"/>
    </location>
    <ligand>
        <name>ADP</name>
        <dbReference type="ChEBI" id="CHEBI:456216"/>
        <note>allosteric activator; ligand shared between dimeric partners</note>
    </ligand>
</feature>
<evidence type="ECO:0000256" key="13">
    <source>
        <dbReference type="ARBA" id="ARBA00023152"/>
    </source>
</evidence>
<dbReference type="InterPro" id="IPR015912">
    <property type="entry name" value="Phosphofructokinase_CS"/>
</dbReference>
<dbReference type="EMBL" id="CP000771">
    <property type="protein sequence ID" value="ABS61496.1"/>
    <property type="molecule type" value="Genomic_DNA"/>
</dbReference>
<dbReference type="GO" id="GO:0003872">
    <property type="term" value="F:6-phosphofructokinase activity"/>
    <property type="evidence" value="ECO:0007669"/>
    <property type="project" value="UniProtKB-UniRule"/>
</dbReference>
<dbReference type="PIRSF" id="PIRSF000532">
    <property type="entry name" value="ATP_PFK_prok"/>
    <property type="match status" value="1"/>
</dbReference>
<dbReference type="Gene3D" id="3.40.50.460">
    <property type="entry name" value="Phosphofructokinase domain"/>
    <property type="match status" value="1"/>
</dbReference>
<gene>
    <name evidence="15" type="primary">pfkA</name>
    <name evidence="17" type="ordered locus">Fnod_1661</name>
</gene>
<sequence length="335" mass="36064">MALIYLTEAQLKEAIDLKRIAVMTSGGDSPGMNAAIRAVVRYGIKQGLEVYGIKRGYAGLLDEDIEEMTFASVGGIMEKGGTILRSSRCPEFVRKETRAEAAKILKKHGIEGLVVIGGEGSLHGAMFLEEEQKIPVVGIPGTIDNDIAMTDMSVGVDTCLNTVVDAIQKLKDTATSHERAFIIEVMGRHSGYIATVSGLVTGAEAIIIPEVPVNYEELGNKLLQERERGKINCIVVVAEGAASAYTVARHLEHRIGYETRITILGHIQRGGSPTAFDRLLASRMGVAAVDALMNGESYVMTALQGGKIVTVKLDEVLKEKKRLDMDLVKLAGLLS</sequence>
<dbReference type="HOGENOM" id="CLU_020655_0_1_0"/>
<dbReference type="InterPro" id="IPR012828">
    <property type="entry name" value="PFKA_ATP_prok"/>
</dbReference>
<feature type="binding site" evidence="15">
    <location>
        <position position="260"/>
    </location>
    <ligand>
        <name>substrate</name>
        <note>ligand shared between dimeric partners</note>
    </ligand>
</feature>
<keyword evidence="6 15" id="KW-0021">Allosteric enzyme</keyword>
<dbReference type="InterPro" id="IPR022953">
    <property type="entry name" value="ATP_PFK"/>
</dbReference>
<evidence type="ECO:0000259" key="16">
    <source>
        <dbReference type="Pfam" id="PF00365"/>
    </source>
</evidence>
<dbReference type="GO" id="GO:0005524">
    <property type="term" value="F:ATP binding"/>
    <property type="evidence" value="ECO:0007669"/>
    <property type="project" value="UniProtKB-UniRule"/>
</dbReference>
<keyword evidence="9 15" id="KW-0547">Nucleotide-binding</keyword>
<dbReference type="UniPathway" id="UPA00109">
    <property type="reaction ID" value="UER00182"/>
</dbReference>
<evidence type="ECO:0000256" key="5">
    <source>
        <dbReference type="ARBA" id="ARBA00022490"/>
    </source>
</evidence>
<keyword evidence="12 15" id="KW-0460">Magnesium</keyword>
<comment type="caution">
    <text evidence="15">Lacks conserved residue(s) required for the propagation of feature annotation.</text>
</comment>
<dbReference type="GO" id="GO:0016208">
    <property type="term" value="F:AMP binding"/>
    <property type="evidence" value="ECO:0007669"/>
    <property type="project" value="TreeGrafter"/>
</dbReference>
<evidence type="ECO:0000256" key="14">
    <source>
        <dbReference type="ARBA" id="ARBA00048070"/>
    </source>
</evidence>
<evidence type="ECO:0000256" key="2">
    <source>
        <dbReference type="ARBA" id="ARBA00004496"/>
    </source>
</evidence>
<evidence type="ECO:0000313" key="17">
    <source>
        <dbReference type="EMBL" id="ABS61496.1"/>
    </source>
</evidence>
<dbReference type="PANTHER" id="PTHR13697">
    <property type="entry name" value="PHOSPHOFRUCTOKINASE"/>
    <property type="match status" value="1"/>
</dbReference>
<dbReference type="STRING" id="381764.Fnod_1661"/>
<accession>A7HNL3</accession>
<reference evidence="17 18" key="1">
    <citation type="submission" date="2007-07" db="EMBL/GenBank/DDBJ databases">
        <title>Complete sequence of Fervidobacterium nodosum Rt17-B1.</title>
        <authorList>
            <consortium name="US DOE Joint Genome Institute"/>
            <person name="Copeland A."/>
            <person name="Lucas S."/>
            <person name="Lapidus A."/>
            <person name="Barry K."/>
            <person name="Glavina del Rio T."/>
            <person name="Dalin E."/>
            <person name="Tice H."/>
            <person name="Pitluck S."/>
            <person name="Saunders E."/>
            <person name="Brettin T."/>
            <person name="Bruce D."/>
            <person name="Detter J.C."/>
            <person name="Han C."/>
            <person name="Schmutz J."/>
            <person name="Larimer F."/>
            <person name="Land M."/>
            <person name="Hauser L."/>
            <person name="Kyrpides N."/>
            <person name="Mikhailova N."/>
            <person name="Nelson K."/>
            <person name="Gogarten J.P."/>
            <person name="Noll K."/>
            <person name="Richardson P."/>
        </authorList>
    </citation>
    <scope>NUCLEOTIDE SEQUENCE [LARGE SCALE GENOMIC DNA]</scope>
    <source>
        <strain evidence="18">ATCC 35602 / DSM 5306 / Rt17-B1</strain>
    </source>
</reference>
<feature type="active site" description="Proton acceptor" evidence="15">
    <location>
        <position position="144"/>
    </location>
</feature>
<reference evidence="17 18" key="2">
    <citation type="journal article" date="2009" name="Proc. Natl. Acad. Sci. U.S.A.">
        <title>On the chimeric nature, thermophilic origin, and phylogenetic placement of the Thermotogales.</title>
        <authorList>
            <person name="Zhaxybayeva O."/>
            <person name="Swithers K.S."/>
            <person name="Lapierre P."/>
            <person name="Fournier G.P."/>
            <person name="Bickhart D.M."/>
            <person name="DeBoy R.T."/>
            <person name="Nelson K.E."/>
            <person name="Nesbo C.L."/>
            <person name="Doolittle W.F."/>
            <person name="Gogarten J.P."/>
            <person name="Noll K.M."/>
        </authorList>
    </citation>
    <scope>NUCLEOTIDE SEQUENCE [LARGE SCALE GENOMIC DNA]</scope>
    <source>
        <strain evidence="18">ATCC 35602 / DSM 5306 / Rt17-B1</strain>
    </source>
</reference>
<dbReference type="FunFam" id="3.40.50.450:FF:000001">
    <property type="entry name" value="ATP-dependent 6-phosphofructokinase"/>
    <property type="match status" value="1"/>
</dbReference>
<evidence type="ECO:0000256" key="9">
    <source>
        <dbReference type="ARBA" id="ARBA00022741"/>
    </source>
</evidence>
<dbReference type="GO" id="GO:0070095">
    <property type="term" value="F:fructose-6-phosphate binding"/>
    <property type="evidence" value="ECO:0007669"/>
    <property type="project" value="TreeGrafter"/>
</dbReference>
<dbReference type="GO" id="GO:0030388">
    <property type="term" value="P:fructose 1,6-bisphosphate metabolic process"/>
    <property type="evidence" value="ECO:0007669"/>
    <property type="project" value="TreeGrafter"/>
</dbReference>
<dbReference type="KEGG" id="fno:Fnod_1661"/>
<evidence type="ECO:0000256" key="7">
    <source>
        <dbReference type="ARBA" id="ARBA00022679"/>
    </source>
</evidence>
<keyword evidence="13 15" id="KW-0324">Glycolysis</keyword>
<dbReference type="GO" id="GO:0006002">
    <property type="term" value="P:fructose 6-phosphate metabolic process"/>
    <property type="evidence" value="ECO:0007669"/>
    <property type="project" value="UniProtKB-UniRule"/>
</dbReference>
<comment type="subunit">
    <text evidence="4 15">Homotetramer.</text>
</comment>
<dbReference type="Pfam" id="PF00365">
    <property type="entry name" value="PFK"/>
    <property type="match status" value="1"/>
</dbReference>
<evidence type="ECO:0000256" key="15">
    <source>
        <dbReference type="HAMAP-Rule" id="MF_00339"/>
    </source>
</evidence>
<dbReference type="HAMAP" id="MF_00339">
    <property type="entry name" value="Phosphofructokinase_I_B1"/>
    <property type="match status" value="1"/>
</dbReference>
<evidence type="ECO:0000256" key="6">
    <source>
        <dbReference type="ARBA" id="ARBA00022533"/>
    </source>
</evidence>
<dbReference type="AlphaFoldDB" id="A7HNL3"/>
<evidence type="ECO:0000256" key="3">
    <source>
        <dbReference type="ARBA" id="ARBA00004679"/>
    </source>
</evidence>
<feature type="binding site" evidence="15">
    <location>
        <position position="119"/>
    </location>
    <ligand>
        <name>Mg(2+)</name>
        <dbReference type="ChEBI" id="CHEBI:18420"/>
        <note>catalytic</note>
    </ligand>
</feature>
<dbReference type="GO" id="GO:0005945">
    <property type="term" value="C:6-phosphofructokinase complex"/>
    <property type="evidence" value="ECO:0007669"/>
    <property type="project" value="TreeGrafter"/>
</dbReference>
<feature type="binding site" evidence="15">
    <location>
        <position position="27"/>
    </location>
    <ligand>
        <name>ATP</name>
        <dbReference type="ChEBI" id="CHEBI:30616"/>
    </ligand>
</feature>
<evidence type="ECO:0000256" key="4">
    <source>
        <dbReference type="ARBA" id="ARBA00011881"/>
    </source>
</evidence>
<dbReference type="Gene3D" id="3.40.50.450">
    <property type="match status" value="1"/>
</dbReference>
<feature type="binding site" description="in other chain" evidence="15">
    <location>
        <begin position="186"/>
        <end position="188"/>
    </location>
    <ligand>
        <name>substrate</name>
        <note>ligand shared between dimeric partners</note>
    </ligand>
</feature>
<dbReference type="Proteomes" id="UP000002415">
    <property type="component" value="Chromosome"/>
</dbReference>
<feature type="binding site" description="in other chain" evidence="15">
    <location>
        <begin position="202"/>
        <end position="204"/>
    </location>
    <ligand>
        <name>ADP</name>
        <dbReference type="ChEBI" id="CHEBI:456216"/>
        <note>allosteric activator; ligand shared between dimeric partners</note>
    </ligand>
</feature>
<feature type="binding site" description="in other chain" evidence="15">
    <location>
        <position position="228"/>
    </location>
    <ligand>
        <name>ADP</name>
        <dbReference type="ChEBI" id="CHEBI:456216"/>
        <note>allosteric activator; ligand shared between dimeric partners</note>
    </ligand>
</feature>
<protein>
    <recommendedName>
        <fullName evidence="15">ATP-dependent 6-phosphofructokinase</fullName>
        <shortName evidence="15">ATP-PFK</shortName>
        <shortName evidence="15">Phosphofructokinase</shortName>
        <ecNumber evidence="15">2.7.1.11</ecNumber>
    </recommendedName>
    <alternativeName>
        <fullName evidence="15">Phosphohexokinase</fullName>
    </alternativeName>
</protein>
<comment type="subcellular location">
    <subcellularLocation>
        <location evidence="2 15">Cytoplasm</location>
    </subcellularLocation>
</comment>
<comment type="cofactor">
    <cofactor evidence="1 15">
        <name>Mg(2+)</name>
        <dbReference type="ChEBI" id="CHEBI:18420"/>
    </cofactor>
</comment>
<keyword evidence="7 15" id="KW-0808">Transferase</keyword>
<comment type="similarity">
    <text evidence="15">Belongs to the phosphofructokinase type A (PFKA) family. ATP-dependent PFK group I subfamily. Prokaryotic clade 'B1' sub-subfamily.</text>
</comment>
<keyword evidence="5 15" id="KW-0963">Cytoplasm</keyword>
<feature type="binding site" description="in other chain" evidence="15">
    <location>
        <begin position="266"/>
        <end position="269"/>
    </location>
    <ligand>
        <name>substrate</name>
        <note>ligand shared between dimeric partners</note>
    </ligand>
</feature>
<feature type="binding site" description="in other chain" evidence="15">
    <location>
        <position position="171"/>
    </location>
    <ligand>
        <name>ADP</name>
        <dbReference type="ChEBI" id="CHEBI:456216"/>
        <note>allosteric activator; ligand shared between dimeric partners</note>
    </ligand>
</feature>
<dbReference type="GO" id="GO:0048029">
    <property type="term" value="F:monosaccharide binding"/>
    <property type="evidence" value="ECO:0007669"/>
    <property type="project" value="TreeGrafter"/>
</dbReference>
<feature type="binding site" description="in other chain" evidence="15">
    <location>
        <begin position="230"/>
        <end position="232"/>
    </location>
    <ligand>
        <name>ADP</name>
        <dbReference type="ChEBI" id="CHEBI:456216"/>
        <note>allosteric activator; ligand shared between dimeric partners</note>
    </ligand>
</feature>
<evidence type="ECO:0000256" key="1">
    <source>
        <dbReference type="ARBA" id="ARBA00001946"/>
    </source>
</evidence>
<feature type="binding site" evidence="15">
    <location>
        <begin position="88"/>
        <end position="89"/>
    </location>
    <ligand>
        <name>ATP</name>
        <dbReference type="ChEBI" id="CHEBI:30616"/>
    </ligand>
</feature>
<keyword evidence="8 15" id="KW-0479">Metal-binding</keyword>